<dbReference type="OrthoDB" id="8933800at2"/>
<keyword evidence="6 8" id="KW-1133">Transmembrane helix</keyword>
<dbReference type="PANTHER" id="PTHR33908:SF9">
    <property type="entry name" value="BLL5595 PROTEIN"/>
    <property type="match status" value="1"/>
</dbReference>
<keyword evidence="3 10" id="KW-0328">Glycosyltransferase</keyword>
<feature type="transmembrane region" description="Helical" evidence="8">
    <location>
        <begin position="213"/>
        <end position="235"/>
    </location>
</feature>
<protein>
    <submittedName>
        <fullName evidence="10">Dolichyl-phosphate-mannose-protein mannosyltransferase</fullName>
    </submittedName>
</protein>
<dbReference type="InterPro" id="IPR050297">
    <property type="entry name" value="LipidA_mod_glycosyltrf_83"/>
</dbReference>
<feature type="transmembrane region" description="Helical" evidence="8">
    <location>
        <begin position="360"/>
        <end position="379"/>
    </location>
</feature>
<organism evidence="10 11">
    <name type="scientific">Paraburkholderia eburnea</name>
    <dbReference type="NCBI Taxonomy" id="1189126"/>
    <lineage>
        <taxon>Bacteria</taxon>
        <taxon>Pseudomonadati</taxon>
        <taxon>Pseudomonadota</taxon>
        <taxon>Betaproteobacteria</taxon>
        <taxon>Burkholderiales</taxon>
        <taxon>Burkholderiaceae</taxon>
        <taxon>Paraburkholderia</taxon>
    </lineage>
</organism>
<comment type="subcellular location">
    <subcellularLocation>
        <location evidence="1">Cell membrane</location>
        <topology evidence="1">Multi-pass membrane protein</topology>
    </subcellularLocation>
</comment>
<dbReference type="GO" id="GO:0009103">
    <property type="term" value="P:lipopolysaccharide biosynthetic process"/>
    <property type="evidence" value="ECO:0007669"/>
    <property type="project" value="UniProtKB-ARBA"/>
</dbReference>
<evidence type="ECO:0000313" key="11">
    <source>
        <dbReference type="Proteomes" id="UP000237381"/>
    </source>
</evidence>
<dbReference type="AlphaFoldDB" id="A0A2S4LYH8"/>
<evidence type="ECO:0000256" key="2">
    <source>
        <dbReference type="ARBA" id="ARBA00022475"/>
    </source>
</evidence>
<evidence type="ECO:0000256" key="1">
    <source>
        <dbReference type="ARBA" id="ARBA00004651"/>
    </source>
</evidence>
<dbReference type="GO" id="GO:0016763">
    <property type="term" value="F:pentosyltransferase activity"/>
    <property type="evidence" value="ECO:0007669"/>
    <property type="project" value="TreeGrafter"/>
</dbReference>
<proteinExistence type="predicted"/>
<evidence type="ECO:0000256" key="5">
    <source>
        <dbReference type="ARBA" id="ARBA00022692"/>
    </source>
</evidence>
<evidence type="ECO:0000256" key="8">
    <source>
        <dbReference type="SAM" id="Phobius"/>
    </source>
</evidence>
<feature type="transmembrane region" description="Helical" evidence="8">
    <location>
        <begin position="333"/>
        <end position="354"/>
    </location>
</feature>
<keyword evidence="5 8" id="KW-0812">Transmembrane</keyword>
<dbReference type="PANTHER" id="PTHR33908">
    <property type="entry name" value="MANNOSYLTRANSFERASE YKCB-RELATED"/>
    <property type="match status" value="1"/>
</dbReference>
<keyword evidence="11" id="KW-1185">Reference proteome</keyword>
<feature type="transmembrane region" description="Helical" evidence="8">
    <location>
        <begin position="256"/>
        <end position="278"/>
    </location>
</feature>
<feature type="domain" description="Glycosyltransferase RgtA/B/C/D-like" evidence="9">
    <location>
        <begin position="69"/>
        <end position="229"/>
    </location>
</feature>
<reference evidence="10 11" key="1">
    <citation type="submission" date="2018-01" db="EMBL/GenBank/DDBJ databases">
        <title>Genomic Encyclopedia of Type Strains, Phase III (KMG-III): the genomes of soil and plant-associated and newly described type strains.</title>
        <authorList>
            <person name="Whitman W."/>
        </authorList>
    </citation>
    <scope>NUCLEOTIDE SEQUENCE [LARGE SCALE GENOMIC DNA]</scope>
    <source>
        <strain evidence="10 11">JCM 18070</strain>
    </source>
</reference>
<comment type="caution">
    <text evidence="10">The sequence shown here is derived from an EMBL/GenBank/DDBJ whole genome shotgun (WGS) entry which is preliminary data.</text>
</comment>
<feature type="transmembrane region" description="Helical" evidence="8">
    <location>
        <begin position="90"/>
        <end position="112"/>
    </location>
</feature>
<keyword evidence="4 10" id="KW-0808">Transferase</keyword>
<dbReference type="InterPro" id="IPR038731">
    <property type="entry name" value="RgtA/B/C-like"/>
</dbReference>
<gene>
    <name evidence="10" type="ORF">B0G62_118102</name>
</gene>
<evidence type="ECO:0000256" key="4">
    <source>
        <dbReference type="ARBA" id="ARBA00022679"/>
    </source>
</evidence>
<feature type="transmembrane region" description="Helical" evidence="8">
    <location>
        <begin position="25"/>
        <end position="43"/>
    </location>
</feature>
<sequence>MSHTTTLQPPIAAARMRESNETGKLFWLLPLHALVWTLAAWLSRSNLDTPGDMVENYVWGIEWQAGYAKHPPLFAWITAGWFRVFPHTDIAYFALSSLNAMAGLFGIVALAGRFVPRRLALLAGVAMAISPLYSNLAIKFNANSVLLSVWPWTAYFFVRYMQTREARAALALGVFAAAAVLGKYFSVVLLAALVFATLARPAWRARLIERRTLLVALAFAAALAPHVHWLVVNHFPTFAYADKRTGGSIGAALGRFGIYTLAQIGYLALSFAAMLLMVRERRGEAARLMAASLVKPSLNPDLWWLTLGPLFAVGLIACAARTQMASVWGMAQWFAIAPLWLAVLDRAGIALVPARALRVLGGYWLIVLAVTATIGYLGARRNSDDAAEPRAELAAAAQGMWNQRFGHDVPAVAGSPHEAQSVAFYSRGQTQYWNMGEPQTTPWLHLAGLDQRGALFVCRMGDVHCIVQARWISGEEPEPVSVHKHAWGRELAAREYVFFVVAPQG</sequence>
<name>A0A2S4LYH8_9BURK</name>
<dbReference type="RefSeq" id="WP_103706858.1">
    <property type="nucleotide sequence ID" value="NZ_PQGA01000018.1"/>
</dbReference>
<feature type="transmembrane region" description="Helical" evidence="8">
    <location>
        <begin position="119"/>
        <end position="138"/>
    </location>
</feature>
<dbReference type="Pfam" id="PF13231">
    <property type="entry name" value="PMT_2"/>
    <property type="match status" value="1"/>
</dbReference>
<evidence type="ECO:0000256" key="7">
    <source>
        <dbReference type="ARBA" id="ARBA00023136"/>
    </source>
</evidence>
<accession>A0A2S4LYH8</accession>
<feature type="transmembrane region" description="Helical" evidence="8">
    <location>
        <begin position="168"/>
        <end position="193"/>
    </location>
</feature>
<evidence type="ECO:0000313" key="10">
    <source>
        <dbReference type="EMBL" id="POR47511.1"/>
    </source>
</evidence>
<keyword evidence="2" id="KW-1003">Cell membrane</keyword>
<dbReference type="Proteomes" id="UP000237381">
    <property type="component" value="Unassembled WGS sequence"/>
</dbReference>
<keyword evidence="7 8" id="KW-0472">Membrane</keyword>
<evidence type="ECO:0000256" key="6">
    <source>
        <dbReference type="ARBA" id="ARBA00022989"/>
    </source>
</evidence>
<evidence type="ECO:0000256" key="3">
    <source>
        <dbReference type="ARBA" id="ARBA00022676"/>
    </source>
</evidence>
<evidence type="ECO:0000259" key="9">
    <source>
        <dbReference type="Pfam" id="PF13231"/>
    </source>
</evidence>
<dbReference type="EMBL" id="PQGA01000018">
    <property type="protein sequence ID" value="POR47511.1"/>
    <property type="molecule type" value="Genomic_DNA"/>
</dbReference>
<dbReference type="GO" id="GO:0005886">
    <property type="term" value="C:plasma membrane"/>
    <property type="evidence" value="ECO:0007669"/>
    <property type="project" value="UniProtKB-SubCell"/>
</dbReference>